<feature type="region of interest" description="Disordered" evidence="1">
    <location>
        <begin position="47"/>
        <end position="91"/>
    </location>
</feature>
<keyword evidence="3" id="KW-1185">Reference proteome</keyword>
<evidence type="ECO:0000313" key="2">
    <source>
        <dbReference type="EMBL" id="CAF4731661.1"/>
    </source>
</evidence>
<dbReference type="AlphaFoldDB" id="A0A821K3N7"/>
<organism evidence="2 3">
    <name type="scientific">Rotaria socialis</name>
    <dbReference type="NCBI Taxonomy" id="392032"/>
    <lineage>
        <taxon>Eukaryota</taxon>
        <taxon>Metazoa</taxon>
        <taxon>Spiralia</taxon>
        <taxon>Gnathifera</taxon>
        <taxon>Rotifera</taxon>
        <taxon>Eurotatoria</taxon>
        <taxon>Bdelloidea</taxon>
        <taxon>Philodinida</taxon>
        <taxon>Philodinidae</taxon>
        <taxon>Rotaria</taxon>
    </lineage>
</organism>
<dbReference type="EMBL" id="CAJOBP010038009">
    <property type="protein sequence ID" value="CAF4731661.1"/>
    <property type="molecule type" value="Genomic_DNA"/>
</dbReference>
<accession>A0A821K3N7</accession>
<feature type="non-terminal residue" evidence="2">
    <location>
        <position position="1"/>
    </location>
</feature>
<sequence length="91" mass="9921">EIYQITLGAKNQLNLASASHTIRHDDQIDFGLSDTGDFVDLDDHNKQEVTEKKKASAFTSTDSTKSNALQAMVTSEDTGLSSNSKDQSNDK</sequence>
<name>A0A821K3N7_9BILA</name>
<feature type="compositionally biased region" description="Polar residues" evidence="1">
    <location>
        <begin position="57"/>
        <end position="91"/>
    </location>
</feature>
<reference evidence="2" key="1">
    <citation type="submission" date="2021-02" db="EMBL/GenBank/DDBJ databases">
        <authorList>
            <person name="Nowell W R."/>
        </authorList>
    </citation>
    <scope>NUCLEOTIDE SEQUENCE</scope>
</reference>
<proteinExistence type="predicted"/>
<comment type="caution">
    <text evidence="2">The sequence shown here is derived from an EMBL/GenBank/DDBJ whole genome shotgun (WGS) entry which is preliminary data.</text>
</comment>
<evidence type="ECO:0000313" key="3">
    <source>
        <dbReference type="Proteomes" id="UP000663873"/>
    </source>
</evidence>
<dbReference type="Proteomes" id="UP000663873">
    <property type="component" value="Unassembled WGS sequence"/>
</dbReference>
<gene>
    <name evidence="2" type="ORF">UJA718_LOCUS37811</name>
</gene>
<protein>
    <submittedName>
        <fullName evidence="2">Uncharacterized protein</fullName>
    </submittedName>
</protein>
<evidence type="ECO:0000256" key="1">
    <source>
        <dbReference type="SAM" id="MobiDB-lite"/>
    </source>
</evidence>